<feature type="transmembrane region" description="Helical" evidence="1">
    <location>
        <begin position="103"/>
        <end position="124"/>
    </location>
</feature>
<dbReference type="EMBL" id="JADOGI010000008">
    <property type="protein sequence ID" value="MBF8185038.1"/>
    <property type="molecule type" value="Genomic_DNA"/>
</dbReference>
<sequence length="139" mass="14925">MNVTTRATVTRFSPRTVIALVVACAAGAPAAGSVVDAARAYHDTHRQVVVRVVEEGAIVAGVTWRDEAGVRRDGRVRAPLDRVSGTEARIWLDRRGRPAPRPLGPVEAVFAFLLAGFLAGAATWRMSGLRHHRRPVGKG</sequence>
<dbReference type="Proteomes" id="UP000605361">
    <property type="component" value="Unassembled WGS sequence"/>
</dbReference>
<name>A0A931A4M8_9ACTN</name>
<keyword evidence="1" id="KW-1133">Transmembrane helix</keyword>
<gene>
    <name evidence="3" type="ORF">ITP53_04650</name>
</gene>
<dbReference type="RefSeq" id="WP_195894020.1">
    <property type="nucleotide sequence ID" value="NZ_JADOGI010000008.1"/>
</dbReference>
<feature type="chain" id="PRO_5039651646" evidence="2">
    <location>
        <begin position="31"/>
        <end position="139"/>
    </location>
</feature>
<dbReference type="AlphaFoldDB" id="A0A931A4M8"/>
<keyword evidence="1" id="KW-0472">Membrane</keyword>
<keyword evidence="2" id="KW-0732">Signal</keyword>
<proteinExistence type="predicted"/>
<keyword evidence="4" id="KW-1185">Reference proteome</keyword>
<feature type="signal peptide" evidence="2">
    <location>
        <begin position="1"/>
        <end position="30"/>
    </location>
</feature>
<evidence type="ECO:0000313" key="3">
    <source>
        <dbReference type="EMBL" id="MBF8185038.1"/>
    </source>
</evidence>
<reference evidence="3" key="1">
    <citation type="submission" date="2020-11" db="EMBL/GenBank/DDBJ databases">
        <title>Whole-genome analyses of Nonomuraea sp. K274.</title>
        <authorList>
            <person name="Veyisoglu A."/>
        </authorList>
    </citation>
    <scope>NUCLEOTIDE SEQUENCE</scope>
    <source>
        <strain evidence="3">K274</strain>
    </source>
</reference>
<keyword evidence="1" id="KW-0812">Transmembrane</keyword>
<protein>
    <submittedName>
        <fullName evidence="3">Uncharacterized protein</fullName>
    </submittedName>
</protein>
<accession>A0A931A4M8</accession>
<organism evidence="3 4">
    <name type="scientific">Nonomuraea cypriaca</name>
    <dbReference type="NCBI Taxonomy" id="1187855"/>
    <lineage>
        <taxon>Bacteria</taxon>
        <taxon>Bacillati</taxon>
        <taxon>Actinomycetota</taxon>
        <taxon>Actinomycetes</taxon>
        <taxon>Streptosporangiales</taxon>
        <taxon>Streptosporangiaceae</taxon>
        <taxon>Nonomuraea</taxon>
    </lineage>
</organism>
<evidence type="ECO:0000256" key="2">
    <source>
        <dbReference type="SAM" id="SignalP"/>
    </source>
</evidence>
<evidence type="ECO:0000256" key="1">
    <source>
        <dbReference type="SAM" id="Phobius"/>
    </source>
</evidence>
<comment type="caution">
    <text evidence="3">The sequence shown here is derived from an EMBL/GenBank/DDBJ whole genome shotgun (WGS) entry which is preliminary data.</text>
</comment>
<evidence type="ECO:0000313" key="4">
    <source>
        <dbReference type="Proteomes" id="UP000605361"/>
    </source>
</evidence>